<dbReference type="EMBL" id="AP005649">
    <property type="protein sequence ID" value="BAD13231.1"/>
    <property type="molecule type" value="Genomic_DNA"/>
</dbReference>
<keyword evidence="1" id="KW-0812">Transmembrane</keyword>
<dbReference type="Pfam" id="PF23347">
    <property type="entry name" value="TPR_Nup160_C"/>
    <property type="match status" value="1"/>
</dbReference>
<protein>
    <recommendedName>
        <fullName evidence="2">NUP160 C-terminal TPR domain-containing protein</fullName>
    </recommendedName>
</protein>
<dbReference type="InterPro" id="IPR021717">
    <property type="entry name" value="Nucleoporin_Nup160"/>
</dbReference>
<dbReference type="PANTHER" id="PTHR21286:SF0">
    <property type="entry name" value="NUCLEAR PORE COMPLEX PROTEIN NUP160"/>
    <property type="match status" value="1"/>
</dbReference>
<dbReference type="GO" id="GO:0005643">
    <property type="term" value="C:nuclear pore"/>
    <property type="evidence" value="ECO:0007669"/>
    <property type="project" value="UniProtKB-ARBA"/>
</dbReference>
<evidence type="ECO:0000259" key="2">
    <source>
        <dbReference type="Pfam" id="PF23347"/>
    </source>
</evidence>
<keyword evidence="1" id="KW-1133">Transmembrane helix</keyword>
<sequence>MSVFVIIIGYYTAIDWITDIVIFINILSNLFIIAYSTAIDRQLRHHEKYKDLHPRLPVIVAETLLYTDPEIELPLWLVQMFKAGSRMISWGMSGTEADPATLFRLYINYGRHTEAANLLVEYLESFASSRPVDVLHRKNMSATWFPYTAIERLWCQLEEMQNAGHSVDQCDRLKKLLHGSLMSHLQQVVVDSDDVLSSLGGGKGMGSQSN</sequence>
<accession>Q6YXW7</accession>
<keyword evidence="1" id="KW-0472">Membrane</keyword>
<evidence type="ECO:0000313" key="4">
    <source>
        <dbReference type="Proteomes" id="UP000000763"/>
    </source>
</evidence>
<dbReference type="AlphaFoldDB" id="Q6YXW7"/>
<feature type="domain" description="NUP160 C-terminal TPR" evidence="2">
    <location>
        <begin position="59"/>
        <end position="194"/>
    </location>
</feature>
<reference evidence="4" key="1">
    <citation type="journal article" date="2005" name="Nature">
        <title>The map-based sequence of the rice genome.</title>
        <authorList>
            <consortium name="International rice genome sequencing project (IRGSP)"/>
            <person name="Matsumoto T."/>
            <person name="Wu J."/>
            <person name="Kanamori H."/>
            <person name="Katayose Y."/>
            <person name="Fujisawa M."/>
            <person name="Namiki N."/>
            <person name="Mizuno H."/>
            <person name="Yamamoto K."/>
            <person name="Antonio B.A."/>
            <person name="Baba T."/>
            <person name="Sakata K."/>
            <person name="Nagamura Y."/>
            <person name="Aoki H."/>
            <person name="Arikawa K."/>
            <person name="Arita K."/>
            <person name="Bito T."/>
            <person name="Chiden Y."/>
            <person name="Fujitsuka N."/>
            <person name="Fukunaka R."/>
            <person name="Hamada M."/>
            <person name="Harada C."/>
            <person name="Hayashi A."/>
            <person name="Hijishita S."/>
            <person name="Honda M."/>
            <person name="Hosokawa S."/>
            <person name="Ichikawa Y."/>
            <person name="Idonuma A."/>
            <person name="Iijima M."/>
            <person name="Ikeda M."/>
            <person name="Ikeno M."/>
            <person name="Ito K."/>
            <person name="Ito S."/>
            <person name="Ito T."/>
            <person name="Ito Y."/>
            <person name="Ito Y."/>
            <person name="Iwabuchi A."/>
            <person name="Kamiya K."/>
            <person name="Karasawa W."/>
            <person name="Kurita K."/>
            <person name="Katagiri S."/>
            <person name="Kikuta A."/>
            <person name="Kobayashi H."/>
            <person name="Kobayashi N."/>
            <person name="Machita K."/>
            <person name="Maehara T."/>
            <person name="Masukawa M."/>
            <person name="Mizubayashi T."/>
            <person name="Mukai Y."/>
            <person name="Nagasaki H."/>
            <person name="Nagata Y."/>
            <person name="Naito S."/>
            <person name="Nakashima M."/>
            <person name="Nakama Y."/>
            <person name="Nakamichi Y."/>
            <person name="Nakamura M."/>
            <person name="Meguro A."/>
            <person name="Negishi M."/>
            <person name="Ohta I."/>
            <person name="Ohta T."/>
            <person name="Okamoto M."/>
            <person name="Ono N."/>
            <person name="Saji S."/>
            <person name="Sakaguchi M."/>
            <person name="Sakai K."/>
            <person name="Shibata M."/>
            <person name="Shimokawa T."/>
            <person name="Song J."/>
            <person name="Takazaki Y."/>
            <person name="Terasawa K."/>
            <person name="Tsugane M."/>
            <person name="Tsuji K."/>
            <person name="Ueda S."/>
            <person name="Waki K."/>
            <person name="Yamagata H."/>
            <person name="Yamamoto M."/>
            <person name="Yamamoto S."/>
            <person name="Yamane H."/>
            <person name="Yoshiki S."/>
            <person name="Yoshihara R."/>
            <person name="Yukawa K."/>
            <person name="Zhong H."/>
            <person name="Yano M."/>
            <person name="Yuan Q."/>
            <person name="Ouyang S."/>
            <person name="Liu J."/>
            <person name="Jones K.M."/>
            <person name="Gansberger K."/>
            <person name="Moffat K."/>
            <person name="Hill J."/>
            <person name="Bera J."/>
            <person name="Fadrosh D."/>
            <person name="Jin S."/>
            <person name="Johri S."/>
            <person name="Kim M."/>
            <person name="Overton L."/>
            <person name="Reardon M."/>
            <person name="Tsitrin T."/>
            <person name="Vuong H."/>
            <person name="Weaver B."/>
            <person name="Ciecko A."/>
            <person name="Tallon L."/>
            <person name="Jackson J."/>
            <person name="Pai G."/>
            <person name="Aken S.V."/>
            <person name="Utterback T."/>
            <person name="Reidmuller S."/>
            <person name="Feldblyum T."/>
            <person name="Hsiao J."/>
            <person name="Zismann V."/>
            <person name="Iobst S."/>
            <person name="de Vazeille A.R."/>
            <person name="Buell C.R."/>
            <person name="Ying K."/>
            <person name="Li Y."/>
            <person name="Lu T."/>
            <person name="Huang Y."/>
            <person name="Zhao Q."/>
            <person name="Feng Q."/>
            <person name="Zhang L."/>
            <person name="Zhu J."/>
            <person name="Weng Q."/>
            <person name="Mu J."/>
            <person name="Lu Y."/>
            <person name="Fan D."/>
            <person name="Liu Y."/>
            <person name="Guan J."/>
            <person name="Zhang Y."/>
            <person name="Yu S."/>
            <person name="Liu X."/>
            <person name="Zhang Y."/>
            <person name="Hong G."/>
            <person name="Han B."/>
            <person name="Choisne N."/>
            <person name="Demange N."/>
            <person name="Orjeda G."/>
            <person name="Samain S."/>
            <person name="Cattolico L."/>
            <person name="Pelletier E."/>
            <person name="Couloux A."/>
            <person name="Segurens B."/>
            <person name="Wincker P."/>
            <person name="D'Hont A."/>
            <person name="Scarpelli C."/>
            <person name="Weissenbach J."/>
            <person name="Salanoubat M."/>
            <person name="Quetier F."/>
            <person name="Yu Y."/>
            <person name="Kim H.R."/>
            <person name="Rambo T."/>
            <person name="Currie J."/>
            <person name="Collura K."/>
            <person name="Luo M."/>
            <person name="Yang T."/>
            <person name="Ammiraju J.S.S."/>
            <person name="Engler F."/>
            <person name="Soderlund C."/>
            <person name="Wing R.A."/>
            <person name="Palmer L.E."/>
            <person name="de la Bastide M."/>
            <person name="Spiegel L."/>
            <person name="Nascimento L."/>
            <person name="Zutavern T."/>
            <person name="O'Shaughnessy A."/>
            <person name="Dike S."/>
            <person name="Dedhia N."/>
            <person name="Preston R."/>
            <person name="Balija V."/>
            <person name="McCombie W.R."/>
            <person name="Chow T."/>
            <person name="Chen H."/>
            <person name="Chung M."/>
            <person name="Chen C."/>
            <person name="Shaw J."/>
            <person name="Wu H."/>
            <person name="Hsiao K."/>
            <person name="Chao Y."/>
            <person name="Chu M."/>
            <person name="Cheng C."/>
            <person name="Hour A."/>
            <person name="Lee P."/>
            <person name="Lin S."/>
            <person name="Lin Y."/>
            <person name="Liou J."/>
            <person name="Liu S."/>
            <person name="Hsing Y."/>
            <person name="Raghuvanshi S."/>
            <person name="Mohanty A."/>
            <person name="Bharti A.K."/>
            <person name="Gaur A."/>
            <person name="Gupta V."/>
            <person name="Kumar D."/>
            <person name="Ravi V."/>
            <person name="Vij S."/>
            <person name="Kapur A."/>
            <person name="Khurana P."/>
            <person name="Khurana P."/>
            <person name="Khurana J.P."/>
            <person name="Tyagi A.K."/>
            <person name="Gaikwad K."/>
            <person name="Singh A."/>
            <person name="Dalal V."/>
            <person name="Srivastava S."/>
            <person name="Dixit A."/>
            <person name="Pal A.K."/>
            <person name="Ghazi I.A."/>
            <person name="Yadav M."/>
            <person name="Pandit A."/>
            <person name="Bhargava A."/>
            <person name="Sureshbabu K."/>
            <person name="Batra K."/>
            <person name="Sharma T.R."/>
            <person name="Mohapatra T."/>
            <person name="Singh N.K."/>
            <person name="Messing J."/>
            <person name="Nelson A.B."/>
            <person name="Fuks G."/>
            <person name="Kavchok S."/>
            <person name="Keizer G."/>
            <person name="Linton E."/>
            <person name="Llaca V."/>
            <person name="Song R."/>
            <person name="Tanyolac B."/>
            <person name="Young S."/>
            <person name="Ho-Il K."/>
            <person name="Hahn J.H."/>
            <person name="Sangsakoo G."/>
            <person name="Vanavichit A."/>
            <person name="de Mattos Luiz.A.T."/>
            <person name="Zimmer P.D."/>
            <person name="Malone G."/>
            <person name="Dellagostin O."/>
            <person name="de Oliveira A.C."/>
            <person name="Bevan M."/>
            <person name="Bancroft I."/>
            <person name="Minx P."/>
            <person name="Cordum H."/>
            <person name="Wilson R."/>
            <person name="Cheng Z."/>
            <person name="Jin W."/>
            <person name="Jiang J."/>
            <person name="Leong S.A."/>
            <person name="Iwama H."/>
            <person name="Gojobori T."/>
            <person name="Itoh T."/>
            <person name="Niimura Y."/>
            <person name="Fujii Y."/>
            <person name="Habara T."/>
            <person name="Sakai H."/>
            <person name="Sato Y."/>
            <person name="Wilson G."/>
            <person name="Kumar K."/>
            <person name="McCouch S."/>
            <person name="Juretic N."/>
            <person name="Hoen D."/>
            <person name="Wright S."/>
            <person name="Bruskiewich R."/>
            <person name="Bureau T."/>
            <person name="Miyao A."/>
            <person name="Hirochika H."/>
            <person name="Nishikawa T."/>
            <person name="Kadowaki K."/>
            <person name="Sugiura M."/>
            <person name="Burr B."/>
            <person name="Sasaki T."/>
        </authorList>
    </citation>
    <scope>NUCLEOTIDE SEQUENCE [LARGE SCALE GENOMIC DNA]</scope>
    <source>
        <strain evidence="4">cv. Nipponbare</strain>
    </source>
</reference>
<dbReference type="GO" id="GO:0006913">
    <property type="term" value="P:nucleocytoplasmic transport"/>
    <property type="evidence" value="ECO:0007669"/>
    <property type="project" value="UniProtKB-ARBA"/>
</dbReference>
<name>Q6YXW7_ORYSJ</name>
<proteinExistence type="predicted"/>
<evidence type="ECO:0000256" key="1">
    <source>
        <dbReference type="SAM" id="Phobius"/>
    </source>
</evidence>
<reference evidence="4" key="2">
    <citation type="journal article" date="2008" name="Nucleic Acids Res.">
        <title>The rice annotation project database (RAP-DB): 2008 update.</title>
        <authorList>
            <consortium name="The rice annotation project (RAP)"/>
        </authorList>
    </citation>
    <scope>GENOME REANNOTATION</scope>
    <source>
        <strain evidence="4">cv. Nipponbare</strain>
    </source>
</reference>
<gene>
    <name evidence="3" type="primary">OSJNBa0064G16.1</name>
</gene>
<feature type="transmembrane region" description="Helical" evidence="1">
    <location>
        <begin position="20"/>
        <end position="39"/>
    </location>
</feature>
<dbReference type="Proteomes" id="UP000000763">
    <property type="component" value="Chromosome 2"/>
</dbReference>
<evidence type="ECO:0000313" key="3">
    <source>
        <dbReference type="EMBL" id="BAD13231.1"/>
    </source>
</evidence>
<organism evidence="3 4">
    <name type="scientific">Oryza sativa subsp. japonica</name>
    <name type="common">Rice</name>
    <dbReference type="NCBI Taxonomy" id="39947"/>
    <lineage>
        <taxon>Eukaryota</taxon>
        <taxon>Viridiplantae</taxon>
        <taxon>Streptophyta</taxon>
        <taxon>Embryophyta</taxon>
        <taxon>Tracheophyta</taxon>
        <taxon>Spermatophyta</taxon>
        <taxon>Magnoliopsida</taxon>
        <taxon>Liliopsida</taxon>
        <taxon>Poales</taxon>
        <taxon>Poaceae</taxon>
        <taxon>BOP clade</taxon>
        <taxon>Oryzoideae</taxon>
        <taxon>Oryzeae</taxon>
        <taxon>Oryzinae</taxon>
        <taxon>Oryza</taxon>
        <taxon>Oryza sativa</taxon>
    </lineage>
</organism>
<dbReference type="InterPro" id="IPR056536">
    <property type="entry name" value="TPR_NUP160_C"/>
</dbReference>
<dbReference type="PANTHER" id="PTHR21286">
    <property type="entry name" value="NUCLEAR PORE COMPLEX PROTEIN NUP160"/>
    <property type="match status" value="1"/>
</dbReference>